<proteinExistence type="predicted"/>
<dbReference type="OrthoDB" id="326971at2759"/>
<feature type="compositionally biased region" description="Basic and acidic residues" evidence="1">
    <location>
        <begin position="407"/>
        <end position="419"/>
    </location>
</feature>
<accession>A0A078B6F6</accession>
<dbReference type="InParanoid" id="A0A078B6F6"/>
<feature type="compositionally biased region" description="Basic and acidic residues" evidence="1">
    <location>
        <begin position="321"/>
        <end position="332"/>
    </location>
</feature>
<dbReference type="AlphaFoldDB" id="A0A078B6F6"/>
<evidence type="ECO:0000313" key="3">
    <source>
        <dbReference type="Proteomes" id="UP000039865"/>
    </source>
</evidence>
<evidence type="ECO:0000313" key="2">
    <source>
        <dbReference type="EMBL" id="CDW89954.1"/>
    </source>
</evidence>
<dbReference type="EMBL" id="CCKQ01018018">
    <property type="protein sequence ID" value="CDW89954.1"/>
    <property type="molecule type" value="Genomic_DNA"/>
</dbReference>
<feature type="compositionally biased region" description="Polar residues" evidence="1">
    <location>
        <begin position="183"/>
        <end position="196"/>
    </location>
</feature>
<feature type="region of interest" description="Disordered" evidence="1">
    <location>
        <begin position="321"/>
        <end position="352"/>
    </location>
</feature>
<keyword evidence="3" id="KW-1185">Reference proteome</keyword>
<evidence type="ECO:0000256" key="1">
    <source>
        <dbReference type="SAM" id="MobiDB-lite"/>
    </source>
</evidence>
<protein>
    <submittedName>
        <fullName evidence="2">Uncharacterized protein</fullName>
    </submittedName>
</protein>
<feature type="region of interest" description="Disordered" evidence="1">
    <location>
        <begin position="179"/>
        <end position="199"/>
    </location>
</feature>
<gene>
    <name evidence="2" type="primary">Contig16735.g17828</name>
    <name evidence="2" type="ORF">STYLEM_19094</name>
</gene>
<feature type="compositionally biased region" description="Polar residues" evidence="1">
    <location>
        <begin position="420"/>
        <end position="429"/>
    </location>
</feature>
<organism evidence="2 3">
    <name type="scientific">Stylonychia lemnae</name>
    <name type="common">Ciliate</name>
    <dbReference type="NCBI Taxonomy" id="5949"/>
    <lineage>
        <taxon>Eukaryota</taxon>
        <taxon>Sar</taxon>
        <taxon>Alveolata</taxon>
        <taxon>Ciliophora</taxon>
        <taxon>Intramacronucleata</taxon>
        <taxon>Spirotrichea</taxon>
        <taxon>Stichotrichia</taxon>
        <taxon>Sporadotrichida</taxon>
        <taxon>Oxytrichidae</taxon>
        <taxon>Stylonychinae</taxon>
        <taxon>Stylonychia</taxon>
    </lineage>
</organism>
<sequence>MQEGQIQSQIKKAGDSFYEFDASHIADKSIIPYTEEEMRLSLLKFMIAKRQPQNGSSPLEQEVIIPKKKIRSHRNSEYEQPITNKEYDHVEIYGGSSLKKKNKKVKQKKKRYKNDELNDYYDSFEAVKKAHLNQNHTIQEISPTNRFKTNKDRSLSQLISIPKNKEVLINSNSRSMLRDQSHKSSLFQHYNPTSPNDYKLPDLIGKQTQSKKQSPSYSFGIQHSKRAIISPSHKQDLLGKDSPGVGYYKVTQFIRQMHLRDEINKSDLQFGTVPRFFEFENQRQQQKLPITYQQDLNTFNKQDSKVNLTLDSRDISLRDSPRYRSVFGKDPRNPNPGPGAYESPHNLMKQSSSKRLLNGIKSRQDRFDITKKVFCKEWSTDHKNKESLGPGIYSTMRQSPMKAYKIPQRDRGLLSKERNNSPSPASYNTLGDPLIGLNIKIVEQPSQKYDQIQS</sequence>
<reference evidence="2 3" key="1">
    <citation type="submission" date="2014-06" db="EMBL/GenBank/DDBJ databases">
        <authorList>
            <person name="Swart Estienne"/>
        </authorList>
    </citation>
    <scope>NUCLEOTIDE SEQUENCE [LARGE SCALE GENOMIC DNA]</scope>
    <source>
        <strain evidence="2 3">130c</strain>
    </source>
</reference>
<name>A0A078B6F6_STYLE</name>
<feature type="region of interest" description="Disordered" evidence="1">
    <location>
        <begin position="385"/>
        <end position="431"/>
    </location>
</feature>
<dbReference type="Proteomes" id="UP000039865">
    <property type="component" value="Unassembled WGS sequence"/>
</dbReference>
<dbReference type="InterPro" id="IPR010736">
    <property type="entry name" value="SHIPPO-rpt"/>
</dbReference>
<dbReference type="Pfam" id="PF07004">
    <property type="entry name" value="SHIPPO-rpt"/>
    <property type="match status" value="2"/>
</dbReference>